<proteinExistence type="predicted"/>
<dbReference type="EMBL" id="CP045096">
    <property type="protein sequence ID" value="QFR01709.1"/>
    <property type="molecule type" value="Genomic_DNA"/>
</dbReference>
<dbReference type="Pfam" id="PF00440">
    <property type="entry name" value="TetR_N"/>
    <property type="match status" value="1"/>
</dbReference>
<evidence type="ECO:0000313" key="6">
    <source>
        <dbReference type="EMBL" id="QFR01709.1"/>
    </source>
</evidence>
<keyword evidence="7" id="KW-1185">Reference proteome</keyword>
<evidence type="ECO:0000256" key="3">
    <source>
        <dbReference type="ARBA" id="ARBA00023163"/>
    </source>
</evidence>
<keyword evidence="3" id="KW-0804">Transcription</keyword>
<feature type="DNA-binding region" description="H-T-H motif" evidence="4">
    <location>
        <begin position="40"/>
        <end position="59"/>
    </location>
</feature>
<accession>A0A5P8KG22</accession>
<feature type="domain" description="HTH tetR-type" evidence="5">
    <location>
        <begin position="17"/>
        <end position="77"/>
    </location>
</feature>
<protein>
    <submittedName>
        <fullName evidence="6">TetR family transcriptional regulator</fullName>
    </submittedName>
</protein>
<dbReference type="AlphaFoldDB" id="A0A5P8KG22"/>
<dbReference type="RefSeq" id="WP_152173036.1">
    <property type="nucleotide sequence ID" value="NZ_CP045096.1"/>
</dbReference>
<dbReference type="InterPro" id="IPR009057">
    <property type="entry name" value="Homeodomain-like_sf"/>
</dbReference>
<dbReference type="GO" id="GO:0003700">
    <property type="term" value="F:DNA-binding transcription factor activity"/>
    <property type="evidence" value="ECO:0007669"/>
    <property type="project" value="TreeGrafter"/>
</dbReference>
<dbReference type="InterPro" id="IPR050109">
    <property type="entry name" value="HTH-type_TetR-like_transc_reg"/>
</dbReference>
<sequence length="217" mass="23706">MTNDPSPMPPAHQQRSRLTQTRIFTEGTRLLQEGGPEALTVAAVAKAAGVSVGSVYRRFGDKDRLLAAIQAGFTEDFRAEFRRRVTDTELSPATPPGEVIASAVAAVAESFHAHAPLMRVFMLMGTQNRAVFEEGSRASVAGGRFFRDTVLLAAPALRHHSDIEAAIDFAHRLTYATCAHRVIQGENLESARPLPWPDLIEELTRAVSAFLLCRADR</sequence>
<keyword evidence="1" id="KW-0805">Transcription regulation</keyword>
<gene>
    <name evidence="6" type="ORF">F9278_42185</name>
</gene>
<evidence type="ECO:0000259" key="5">
    <source>
        <dbReference type="PROSITE" id="PS50977"/>
    </source>
</evidence>
<dbReference type="GO" id="GO:0000976">
    <property type="term" value="F:transcription cis-regulatory region binding"/>
    <property type="evidence" value="ECO:0007669"/>
    <property type="project" value="TreeGrafter"/>
</dbReference>
<dbReference type="InterPro" id="IPR001647">
    <property type="entry name" value="HTH_TetR"/>
</dbReference>
<evidence type="ECO:0000256" key="4">
    <source>
        <dbReference type="PROSITE-ProRule" id="PRU00335"/>
    </source>
</evidence>
<dbReference type="PROSITE" id="PS50977">
    <property type="entry name" value="HTH_TETR_2"/>
    <property type="match status" value="1"/>
</dbReference>
<dbReference type="Proteomes" id="UP000327294">
    <property type="component" value="Chromosome"/>
</dbReference>
<evidence type="ECO:0000313" key="7">
    <source>
        <dbReference type="Proteomes" id="UP000327294"/>
    </source>
</evidence>
<dbReference type="Gene3D" id="1.10.357.10">
    <property type="entry name" value="Tetracycline Repressor, domain 2"/>
    <property type="match status" value="1"/>
</dbReference>
<name>A0A5P8KG22_9ACTN</name>
<dbReference type="PANTHER" id="PTHR30055">
    <property type="entry name" value="HTH-TYPE TRANSCRIPTIONAL REGULATOR RUTR"/>
    <property type="match status" value="1"/>
</dbReference>
<dbReference type="SUPFAM" id="SSF46689">
    <property type="entry name" value="Homeodomain-like"/>
    <property type="match status" value="1"/>
</dbReference>
<dbReference type="PANTHER" id="PTHR30055:SF234">
    <property type="entry name" value="HTH-TYPE TRANSCRIPTIONAL REGULATOR BETI"/>
    <property type="match status" value="1"/>
</dbReference>
<evidence type="ECO:0000256" key="2">
    <source>
        <dbReference type="ARBA" id="ARBA00023125"/>
    </source>
</evidence>
<evidence type="ECO:0000256" key="1">
    <source>
        <dbReference type="ARBA" id="ARBA00023015"/>
    </source>
</evidence>
<reference evidence="6 7" key="1">
    <citation type="submission" date="2019-10" db="EMBL/GenBank/DDBJ databases">
        <title>Streptomyces sp. strain GY16 isolated from leaves of Broussonetia papyrifera.</title>
        <authorList>
            <person name="Mo P."/>
        </authorList>
    </citation>
    <scope>NUCLEOTIDE SEQUENCE [LARGE SCALE GENOMIC DNA]</scope>
    <source>
        <strain evidence="6 7">GY16</strain>
    </source>
</reference>
<dbReference type="InterPro" id="IPR023772">
    <property type="entry name" value="DNA-bd_HTH_TetR-type_CS"/>
</dbReference>
<keyword evidence="2 4" id="KW-0238">DNA-binding</keyword>
<dbReference type="PROSITE" id="PS01081">
    <property type="entry name" value="HTH_TETR_1"/>
    <property type="match status" value="1"/>
</dbReference>
<dbReference type="KEGG" id="sphv:F9278_42185"/>
<organism evidence="6 7">
    <name type="scientific">Streptomyces phaeolivaceus</name>
    <dbReference type="NCBI Taxonomy" id="2653200"/>
    <lineage>
        <taxon>Bacteria</taxon>
        <taxon>Bacillati</taxon>
        <taxon>Actinomycetota</taxon>
        <taxon>Actinomycetes</taxon>
        <taxon>Kitasatosporales</taxon>
        <taxon>Streptomycetaceae</taxon>
        <taxon>Streptomyces</taxon>
    </lineage>
</organism>
<dbReference type="PRINTS" id="PR00455">
    <property type="entry name" value="HTHTETR"/>
</dbReference>